<dbReference type="PANTHER" id="PTHR42923">
    <property type="entry name" value="PROTOPORPHYRINOGEN OXIDASE"/>
    <property type="match status" value="1"/>
</dbReference>
<organism evidence="1 2">
    <name type="scientific">Dactylonectria estremocensis</name>
    <dbReference type="NCBI Taxonomy" id="1079267"/>
    <lineage>
        <taxon>Eukaryota</taxon>
        <taxon>Fungi</taxon>
        <taxon>Dikarya</taxon>
        <taxon>Ascomycota</taxon>
        <taxon>Pezizomycotina</taxon>
        <taxon>Sordariomycetes</taxon>
        <taxon>Hypocreomycetidae</taxon>
        <taxon>Hypocreales</taxon>
        <taxon>Nectriaceae</taxon>
        <taxon>Dactylonectria</taxon>
    </lineage>
</organism>
<dbReference type="SUPFAM" id="SSF51905">
    <property type="entry name" value="FAD/NAD(P)-binding domain"/>
    <property type="match status" value="1"/>
</dbReference>
<proteinExistence type="predicted"/>
<dbReference type="AlphaFoldDB" id="A0A9P9EZ89"/>
<accession>A0A9P9EZ89</accession>
<evidence type="ECO:0000313" key="2">
    <source>
        <dbReference type="Proteomes" id="UP000717696"/>
    </source>
</evidence>
<name>A0A9P9EZ89_9HYPO</name>
<reference evidence="1" key="1">
    <citation type="journal article" date="2021" name="Nat. Commun.">
        <title>Genetic determinants of endophytism in the Arabidopsis root mycobiome.</title>
        <authorList>
            <person name="Mesny F."/>
            <person name="Miyauchi S."/>
            <person name="Thiergart T."/>
            <person name="Pickel B."/>
            <person name="Atanasova L."/>
            <person name="Karlsson M."/>
            <person name="Huettel B."/>
            <person name="Barry K.W."/>
            <person name="Haridas S."/>
            <person name="Chen C."/>
            <person name="Bauer D."/>
            <person name="Andreopoulos W."/>
            <person name="Pangilinan J."/>
            <person name="LaButti K."/>
            <person name="Riley R."/>
            <person name="Lipzen A."/>
            <person name="Clum A."/>
            <person name="Drula E."/>
            <person name="Henrissat B."/>
            <person name="Kohler A."/>
            <person name="Grigoriev I.V."/>
            <person name="Martin F.M."/>
            <person name="Hacquard S."/>
        </authorList>
    </citation>
    <scope>NUCLEOTIDE SEQUENCE</scope>
    <source>
        <strain evidence="1">MPI-CAGE-AT-0021</strain>
    </source>
</reference>
<dbReference type="EMBL" id="JAGMUU010000006">
    <property type="protein sequence ID" value="KAH7150520.1"/>
    <property type="molecule type" value="Genomic_DNA"/>
</dbReference>
<dbReference type="InterPro" id="IPR050464">
    <property type="entry name" value="Zeta_carotene_desat/Oxidored"/>
</dbReference>
<dbReference type="Pfam" id="PF13450">
    <property type="entry name" value="NAD_binding_8"/>
    <property type="match status" value="1"/>
</dbReference>
<sequence length="495" mass="55687">MAKTGDELMRLKTNTFATHFILYTPASPGLASAYARRKRKAFIFCLGTRDGVRSSSSATIRRDVVVIGGGSSGTFAAVKLKRMGRSVAVVERLAAFGGHTSTYHVPESNVTIDYGVQGYGDFEVIRNMFASFDIPLDQIPLSETGFGIPNYVDFRNGRTVPNFTFPMDLSQFEVQSDKYPYLSYTTRLPSRVPKDLLLPFGQFLAKYGLQDSTYNMFYNLEGFGDLLSQTTLYVMKYLNQEYLDALHPDYKGALVTSRRYNQQLYQRAQELLGADALVDSWVSSATRNKSGVRLVVRTPSGSRTIIARKLLIAMPLVTSNMDAFGLDSTERSIFSRFRASGWYVGLVQAPGLPDRFAYQNTRPDTPYNLPQLPSLYQMSPTEVPGTYLVRYGSQERLSDDTVRSDMLRTFHRVRARVLGEQSARFEPPKLLAYASHYPFNLHVTPRDISGGFYNKLDDLQGHRSTWYTGAALISHGTGVLWNFTSHLVDRMLEED</sequence>
<dbReference type="Gene3D" id="1.10.405.20">
    <property type="match status" value="1"/>
</dbReference>
<comment type="caution">
    <text evidence="1">The sequence shown here is derived from an EMBL/GenBank/DDBJ whole genome shotgun (WGS) entry which is preliminary data.</text>
</comment>
<evidence type="ECO:0000313" key="1">
    <source>
        <dbReference type="EMBL" id="KAH7150520.1"/>
    </source>
</evidence>
<dbReference type="Proteomes" id="UP000717696">
    <property type="component" value="Unassembled WGS sequence"/>
</dbReference>
<gene>
    <name evidence="1" type="ORF">B0J13DRAFT_594796</name>
</gene>
<dbReference type="GO" id="GO:0016491">
    <property type="term" value="F:oxidoreductase activity"/>
    <property type="evidence" value="ECO:0007669"/>
    <property type="project" value="TreeGrafter"/>
</dbReference>
<dbReference type="Gene3D" id="3.50.50.60">
    <property type="entry name" value="FAD/NAD(P)-binding domain"/>
    <property type="match status" value="1"/>
</dbReference>
<protein>
    <recommendedName>
        <fullName evidence="3">Amine oxidase domain-containing protein</fullName>
    </recommendedName>
</protein>
<dbReference type="Gene3D" id="3.30.70.1990">
    <property type="match status" value="1"/>
</dbReference>
<keyword evidence="2" id="KW-1185">Reference proteome</keyword>
<dbReference type="OrthoDB" id="68575at2759"/>
<evidence type="ECO:0008006" key="3">
    <source>
        <dbReference type="Google" id="ProtNLM"/>
    </source>
</evidence>
<dbReference type="PANTHER" id="PTHR42923:SF26">
    <property type="entry name" value="FMN REDUCTASE LOT6, PUTATIVE (AFU_ORTHOLOGUE AFUA_7G06600)-RELATED"/>
    <property type="match status" value="1"/>
</dbReference>
<dbReference type="InterPro" id="IPR036188">
    <property type="entry name" value="FAD/NAD-bd_sf"/>
</dbReference>